<reference evidence="1" key="2">
    <citation type="submission" date="2023-01" db="EMBL/GenBank/DDBJ databases">
        <authorList>
            <person name="Petersen C."/>
        </authorList>
    </citation>
    <scope>NUCLEOTIDE SEQUENCE</scope>
    <source>
        <strain evidence="1">IBT 17514</strain>
    </source>
</reference>
<evidence type="ECO:0000313" key="2">
    <source>
        <dbReference type="Proteomes" id="UP001215712"/>
    </source>
</evidence>
<protein>
    <submittedName>
        <fullName evidence="1">Uncharacterized protein</fullName>
    </submittedName>
</protein>
<sequence>MPGFGFHKQDSCQIRFLGSGDETPSYAPTPGHYGHAADSIECLSPDLEQLVNKRPSPFPHTYPNYKEL</sequence>
<evidence type="ECO:0000313" key="1">
    <source>
        <dbReference type="EMBL" id="KAJ5732373.1"/>
    </source>
</evidence>
<reference evidence="1" key="1">
    <citation type="journal article" date="2023" name="IMA Fungus">
        <title>Comparative genomic study of the Penicillium genus elucidates a diverse pangenome and 15 lateral gene transfer events.</title>
        <authorList>
            <person name="Petersen C."/>
            <person name="Sorensen T."/>
            <person name="Nielsen M.R."/>
            <person name="Sondergaard T.E."/>
            <person name="Sorensen J.L."/>
            <person name="Fitzpatrick D.A."/>
            <person name="Frisvad J.C."/>
            <person name="Nielsen K.L."/>
        </authorList>
    </citation>
    <scope>NUCLEOTIDE SEQUENCE</scope>
    <source>
        <strain evidence="1">IBT 17514</strain>
    </source>
</reference>
<keyword evidence="2" id="KW-1185">Reference proteome</keyword>
<dbReference type="EMBL" id="JAQJAN010000004">
    <property type="protein sequence ID" value="KAJ5732373.1"/>
    <property type="molecule type" value="Genomic_DNA"/>
</dbReference>
<dbReference type="AlphaFoldDB" id="A0AAD6HQH1"/>
<accession>A0AAD6HQH1</accession>
<proteinExistence type="predicted"/>
<dbReference type="Proteomes" id="UP001215712">
    <property type="component" value="Unassembled WGS sequence"/>
</dbReference>
<organism evidence="1 2">
    <name type="scientific">Penicillium malachiteum</name>
    <dbReference type="NCBI Taxonomy" id="1324776"/>
    <lineage>
        <taxon>Eukaryota</taxon>
        <taxon>Fungi</taxon>
        <taxon>Dikarya</taxon>
        <taxon>Ascomycota</taxon>
        <taxon>Pezizomycotina</taxon>
        <taxon>Eurotiomycetes</taxon>
        <taxon>Eurotiomycetidae</taxon>
        <taxon>Eurotiales</taxon>
        <taxon>Aspergillaceae</taxon>
        <taxon>Penicillium</taxon>
    </lineage>
</organism>
<name>A0AAD6HQH1_9EURO</name>
<comment type="caution">
    <text evidence="1">The sequence shown here is derived from an EMBL/GenBank/DDBJ whole genome shotgun (WGS) entry which is preliminary data.</text>
</comment>
<gene>
    <name evidence="1" type="ORF">N7493_003854</name>
</gene>